<accession>A0A1G9WMA2</accession>
<proteinExistence type="predicted"/>
<sequence length="348" mass="38844">MGINQKIVDQIMNKDIIKKGILALGLTVAGLLPAKAQQNIQFSQYIFNALSVNPAYAGYKEEWFAQMALRSQWSGLDGAPQTGQLSIDGIADPTRKNVGLGLQLSADKLGAQSSTSVYGNYAYRLRLDAEDTQRLSFGIGLGLTQYGLDGNKLKPKDPDDRELPVGKISSTIPDMRFGVYYSSPKWYIGASVMDMFSGDKSNGMFKWDGNTVDNLKRKRHFYLIAGTLLNLSEDTKLRPSLLVKEDFKGPTSLDLSAMLIFGHRFWLGGSFRTGVSLWDKDYTKGQRLSHQNSISAVTQFYVTERFRIGYSYDYITSKLSSIQNGTHEITIGMTFPGKDKRLLSPRFF</sequence>
<gene>
    <name evidence="1" type="ORF">SAMN05421820_105219</name>
</gene>
<dbReference type="EMBL" id="FNGY01000005">
    <property type="protein sequence ID" value="SDM85732.1"/>
    <property type="molecule type" value="Genomic_DNA"/>
</dbReference>
<dbReference type="Pfam" id="PF11751">
    <property type="entry name" value="PorP_SprF"/>
    <property type="match status" value="1"/>
</dbReference>
<keyword evidence="2" id="KW-1185">Reference proteome</keyword>
<organism evidence="1 2">
    <name type="scientific">Pedobacter steynii</name>
    <dbReference type="NCBI Taxonomy" id="430522"/>
    <lineage>
        <taxon>Bacteria</taxon>
        <taxon>Pseudomonadati</taxon>
        <taxon>Bacteroidota</taxon>
        <taxon>Sphingobacteriia</taxon>
        <taxon>Sphingobacteriales</taxon>
        <taxon>Sphingobacteriaceae</taxon>
        <taxon>Pedobacter</taxon>
    </lineage>
</organism>
<dbReference type="InterPro" id="IPR019861">
    <property type="entry name" value="PorP/SprF_Bacteroidetes"/>
</dbReference>
<dbReference type="NCBIfam" id="TIGR03519">
    <property type="entry name" value="T9SS_PorP_fam"/>
    <property type="match status" value="1"/>
</dbReference>
<evidence type="ECO:0000313" key="2">
    <source>
        <dbReference type="Proteomes" id="UP000183200"/>
    </source>
</evidence>
<dbReference type="Proteomes" id="UP000183200">
    <property type="component" value="Unassembled WGS sequence"/>
</dbReference>
<reference evidence="2" key="1">
    <citation type="submission" date="2016-10" db="EMBL/GenBank/DDBJ databases">
        <authorList>
            <person name="Varghese N."/>
            <person name="Submissions S."/>
        </authorList>
    </citation>
    <scope>NUCLEOTIDE SEQUENCE [LARGE SCALE GENOMIC DNA]</scope>
    <source>
        <strain evidence="2">DSM 19110</strain>
    </source>
</reference>
<evidence type="ECO:0000313" key="1">
    <source>
        <dbReference type="EMBL" id="SDM85732.1"/>
    </source>
</evidence>
<dbReference type="AlphaFoldDB" id="A0A1G9WMA2"/>
<name>A0A1G9WMA2_9SPHI</name>
<protein>
    <submittedName>
        <fullName evidence="1">Type IX secretion system membrane protein, PorP/SprF family</fullName>
    </submittedName>
</protein>